<dbReference type="GeneID" id="28853139"/>
<keyword evidence="2" id="KW-0378">Hydrolase</keyword>
<accession>A0A179FJR3</accession>
<dbReference type="OrthoDB" id="2094269at2759"/>
<dbReference type="PANTHER" id="PTHR48070:SF3">
    <property type="entry name" value="ESTERASE DBAE-RELATED"/>
    <property type="match status" value="1"/>
</dbReference>
<proteinExistence type="inferred from homology"/>
<gene>
    <name evidence="4" type="ORF">VFPPC_10838</name>
</gene>
<dbReference type="EMBL" id="LSBJ02000005">
    <property type="protein sequence ID" value="OAQ65511.1"/>
    <property type="molecule type" value="Genomic_DNA"/>
</dbReference>
<dbReference type="Gene3D" id="3.40.50.1820">
    <property type="entry name" value="alpha/beta hydrolase"/>
    <property type="match status" value="1"/>
</dbReference>
<organism evidence="4 5">
    <name type="scientific">Pochonia chlamydosporia 170</name>
    <dbReference type="NCBI Taxonomy" id="1380566"/>
    <lineage>
        <taxon>Eukaryota</taxon>
        <taxon>Fungi</taxon>
        <taxon>Dikarya</taxon>
        <taxon>Ascomycota</taxon>
        <taxon>Pezizomycotina</taxon>
        <taxon>Sordariomycetes</taxon>
        <taxon>Hypocreomycetidae</taxon>
        <taxon>Hypocreales</taxon>
        <taxon>Clavicipitaceae</taxon>
        <taxon>Pochonia</taxon>
    </lineage>
</organism>
<protein>
    <submittedName>
        <fullName evidence="4">Alpha/beta-Hydrolase</fullName>
    </submittedName>
</protein>
<name>A0A179FJR3_METCM</name>
<dbReference type="GO" id="GO:0016787">
    <property type="term" value="F:hydrolase activity"/>
    <property type="evidence" value="ECO:0007669"/>
    <property type="project" value="UniProtKB-KW"/>
</dbReference>
<dbReference type="InterPro" id="IPR050593">
    <property type="entry name" value="LovG"/>
</dbReference>
<dbReference type="InterPro" id="IPR005645">
    <property type="entry name" value="FSH-like_dom"/>
</dbReference>
<reference evidence="4 5" key="1">
    <citation type="journal article" date="2016" name="PLoS Pathog.">
        <title>Biosynthesis of antibiotic leucinostatins in bio-control fungus Purpureocillium lilacinum and their inhibition on phytophthora revealed by genome mining.</title>
        <authorList>
            <person name="Wang G."/>
            <person name="Liu Z."/>
            <person name="Lin R."/>
            <person name="Li E."/>
            <person name="Mao Z."/>
            <person name="Ling J."/>
            <person name="Yang Y."/>
            <person name="Yin W.B."/>
            <person name="Xie B."/>
        </authorList>
    </citation>
    <scope>NUCLEOTIDE SEQUENCE [LARGE SCALE GENOMIC DNA]</scope>
    <source>
        <strain evidence="4">170</strain>
    </source>
</reference>
<feature type="domain" description="Serine hydrolase" evidence="3">
    <location>
        <begin position="9"/>
        <end position="242"/>
    </location>
</feature>
<dbReference type="PANTHER" id="PTHR48070">
    <property type="entry name" value="ESTERASE OVCA2"/>
    <property type="match status" value="1"/>
</dbReference>
<dbReference type="GO" id="GO:0005634">
    <property type="term" value="C:nucleus"/>
    <property type="evidence" value="ECO:0007669"/>
    <property type="project" value="TreeGrafter"/>
</dbReference>
<dbReference type="Proteomes" id="UP000078397">
    <property type="component" value="Unassembled WGS sequence"/>
</dbReference>
<dbReference type="KEGG" id="pchm:VFPPC_10838"/>
<evidence type="ECO:0000313" key="5">
    <source>
        <dbReference type="Proteomes" id="UP000078397"/>
    </source>
</evidence>
<dbReference type="GO" id="GO:0005737">
    <property type="term" value="C:cytoplasm"/>
    <property type="evidence" value="ECO:0007669"/>
    <property type="project" value="TreeGrafter"/>
</dbReference>
<comment type="caution">
    <text evidence="4">The sequence shown here is derived from an EMBL/GenBank/DDBJ whole genome shotgun (WGS) entry which is preliminary data.</text>
</comment>
<dbReference type="InterPro" id="IPR029058">
    <property type="entry name" value="AB_hydrolase_fold"/>
</dbReference>
<dbReference type="GO" id="GO:0044550">
    <property type="term" value="P:secondary metabolite biosynthetic process"/>
    <property type="evidence" value="ECO:0007669"/>
    <property type="project" value="TreeGrafter"/>
</dbReference>
<evidence type="ECO:0000256" key="2">
    <source>
        <dbReference type="ARBA" id="ARBA00022801"/>
    </source>
</evidence>
<dbReference type="RefSeq" id="XP_018142825.1">
    <property type="nucleotide sequence ID" value="XM_018289145.1"/>
</dbReference>
<dbReference type="Pfam" id="PF03959">
    <property type="entry name" value="FSH1"/>
    <property type="match status" value="1"/>
</dbReference>
<keyword evidence="5" id="KW-1185">Reference proteome</keyword>
<evidence type="ECO:0000256" key="1">
    <source>
        <dbReference type="ARBA" id="ARBA00005863"/>
    </source>
</evidence>
<evidence type="ECO:0000313" key="4">
    <source>
        <dbReference type="EMBL" id="OAQ65511.1"/>
    </source>
</evidence>
<comment type="similarity">
    <text evidence="1">Belongs to the LovG family.</text>
</comment>
<dbReference type="AlphaFoldDB" id="A0A179FJR3"/>
<dbReference type="SUPFAM" id="SSF53474">
    <property type="entry name" value="alpha/beta-Hydrolases"/>
    <property type="match status" value="1"/>
</dbReference>
<sequence length="278" mass="31597">MTDQTLHLPRILCLHGGGTNARIFKAQCRKLIAHLSADFRLVFAEAAYASQAGPDVMSVYSTWGPFKRWLRWLPIHPEVRPEEVVEELDLSLKTAMTEDDALGATGEFVGLLGFSQGAKVCASILYRQQESREECQSRNRLYNFRFGILFAGRAPLICLSPEAPIGISLPDASQITDVKEFTRPDPGVHNTSHVLRIPTLHVHGKQDPGLHLHRQLFEQFCDPMTRRLVVWDGNHRLPLKFSDVAPIIHELRELVEEANSFFDETHHKERLWMGRTCL</sequence>
<evidence type="ECO:0000259" key="3">
    <source>
        <dbReference type="Pfam" id="PF03959"/>
    </source>
</evidence>
<dbReference type="STRING" id="1380566.A0A179FJR3"/>